<keyword evidence="2" id="KW-0238">DNA-binding</keyword>
<reference evidence="6 7" key="1">
    <citation type="submission" date="2012-08" db="EMBL/GenBank/DDBJ databases">
        <title>Oryza genome evolution.</title>
        <authorList>
            <person name="Wing R.A."/>
        </authorList>
    </citation>
    <scope>NUCLEOTIDE SEQUENCE</scope>
</reference>
<keyword evidence="4" id="KW-0539">Nucleus</keyword>
<keyword evidence="1" id="KW-0805">Transcription regulation</keyword>
<name>A0A0D9WPW5_9ORYZ</name>
<evidence type="ECO:0000313" key="6">
    <source>
        <dbReference type="EnsemblPlants" id="LPERR06G11390.1"/>
    </source>
</evidence>
<dbReference type="GO" id="GO:0003677">
    <property type="term" value="F:DNA binding"/>
    <property type="evidence" value="ECO:0007669"/>
    <property type="project" value="UniProtKB-KW"/>
</dbReference>
<sequence length="296" mass="32074">MAAPPDALPPGLKFDPSDGELVGRYLLPRIQGNPLPLDGAILDADPLSSPPWRLLADHGRRGDEAFFFDEARAKNGKGSSRQKRTVEEGGGFWQGQRMAVDGERLLVPDAGGLEISWRKYVLSFFADGEKGSSGWVMYEYAITAPAELASSTTRLYRIRFSGYGKKRKREPENQSSSHASRKTENALLQDLAPVPPLAAADDDSISDSADQGLMMDDYSLVFDSLPEIIDVDELQSTLREFSAPDMFVSPQEAEADACAGAATSSADLGVAEIVDEDDLSCIDFDFDVDAALAAWS</sequence>
<evidence type="ECO:0000256" key="3">
    <source>
        <dbReference type="ARBA" id="ARBA00023163"/>
    </source>
</evidence>
<dbReference type="Gramene" id="LPERR06G11390.1">
    <property type="protein sequence ID" value="LPERR06G11390.1"/>
    <property type="gene ID" value="LPERR06G11390"/>
</dbReference>
<evidence type="ECO:0000256" key="1">
    <source>
        <dbReference type="ARBA" id="ARBA00023015"/>
    </source>
</evidence>
<proteinExistence type="predicted"/>
<evidence type="ECO:0000259" key="5">
    <source>
        <dbReference type="PROSITE" id="PS51005"/>
    </source>
</evidence>
<dbReference type="Proteomes" id="UP000032180">
    <property type="component" value="Chromosome 6"/>
</dbReference>
<keyword evidence="3" id="KW-0804">Transcription</keyword>
<dbReference type="InterPro" id="IPR036093">
    <property type="entry name" value="NAC_dom_sf"/>
</dbReference>
<feature type="domain" description="NAC" evidence="5">
    <location>
        <begin position="8"/>
        <end position="161"/>
    </location>
</feature>
<organism evidence="6 7">
    <name type="scientific">Leersia perrieri</name>
    <dbReference type="NCBI Taxonomy" id="77586"/>
    <lineage>
        <taxon>Eukaryota</taxon>
        <taxon>Viridiplantae</taxon>
        <taxon>Streptophyta</taxon>
        <taxon>Embryophyta</taxon>
        <taxon>Tracheophyta</taxon>
        <taxon>Spermatophyta</taxon>
        <taxon>Magnoliopsida</taxon>
        <taxon>Liliopsida</taxon>
        <taxon>Poales</taxon>
        <taxon>Poaceae</taxon>
        <taxon>BOP clade</taxon>
        <taxon>Oryzoideae</taxon>
        <taxon>Oryzeae</taxon>
        <taxon>Oryzinae</taxon>
        <taxon>Leersia</taxon>
    </lineage>
</organism>
<evidence type="ECO:0000256" key="2">
    <source>
        <dbReference type="ARBA" id="ARBA00023125"/>
    </source>
</evidence>
<dbReference type="GO" id="GO:0006355">
    <property type="term" value="P:regulation of DNA-templated transcription"/>
    <property type="evidence" value="ECO:0007669"/>
    <property type="project" value="InterPro"/>
</dbReference>
<dbReference type="STRING" id="77586.A0A0D9WPW5"/>
<protein>
    <recommendedName>
        <fullName evidence="5">NAC domain-containing protein</fullName>
    </recommendedName>
</protein>
<dbReference type="Gene3D" id="2.170.150.80">
    <property type="entry name" value="NAC domain"/>
    <property type="match status" value="1"/>
</dbReference>
<dbReference type="PANTHER" id="PTHR31719:SF88">
    <property type="entry name" value="OS07G0272700 PROTEIN"/>
    <property type="match status" value="1"/>
</dbReference>
<dbReference type="EnsemblPlants" id="LPERR06G11390.1">
    <property type="protein sequence ID" value="LPERR06G11390.1"/>
    <property type="gene ID" value="LPERR06G11390"/>
</dbReference>
<evidence type="ECO:0000313" key="7">
    <source>
        <dbReference type="Proteomes" id="UP000032180"/>
    </source>
</evidence>
<dbReference type="InterPro" id="IPR003441">
    <property type="entry name" value="NAC-dom"/>
</dbReference>
<accession>A0A0D9WPW5</accession>
<dbReference type="HOGENOM" id="CLU_016408_0_0_1"/>
<dbReference type="PANTHER" id="PTHR31719">
    <property type="entry name" value="NAC TRANSCRIPTION FACTOR 56"/>
    <property type="match status" value="1"/>
</dbReference>
<reference evidence="7" key="2">
    <citation type="submission" date="2013-12" db="EMBL/GenBank/DDBJ databases">
        <authorList>
            <person name="Yu Y."/>
            <person name="Lee S."/>
            <person name="de Baynast K."/>
            <person name="Wissotski M."/>
            <person name="Liu L."/>
            <person name="Talag J."/>
            <person name="Goicoechea J."/>
            <person name="Angelova A."/>
            <person name="Jetty R."/>
            <person name="Kudrna D."/>
            <person name="Golser W."/>
            <person name="Rivera L."/>
            <person name="Zhang J."/>
            <person name="Wing R."/>
        </authorList>
    </citation>
    <scope>NUCLEOTIDE SEQUENCE</scope>
</reference>
<dbReference type="Pfam" id="PF02365">
    <property type="entry name" value="NAM"/>
    <property type="match status" value="1"/>
</dbReference>
<dbReference type="SUPFAM" id="SSF101941">
    <property type="entry name" value="NAC domain"/>
    <property type="match status" value="1"/>
</dbReference>
<reference evidence="6" key="3">
    <citation type="submission" date="2015-04" db="UniProtKB">
        <authorList>
            <consortium name="EnsemblPlants"/>
        </authorList>
    </citation>
    <scope>IDENTIFICATION</scope>
</reference>
<keyword evidence="7" id="KW-1185">Reference proteome</keyword>
<dbReference type="PROSITE" id="PS51005">
    <property type="entry name" value="NAC"/>
    <property type="match status" value="1"/>
</dbReference>
<dbReference type="AlphaFoldDB" id="A0A0D9WPW5"/>
<evidence type="ECO:0000256" key="4">
    <source>
        <dbReference type="ARBA" id="ARBA00023242"/>
    </source>
</evidence>